<dbReference type="EMBL" id="CP006720">
    <property type="protein sequence ID" value="AHI57587.1"/>
    <property type="molecule type" value="Genomic_DNA"/>
</dbReference>
<evidence type="ECO:0000313" key="2">
    <source>
        <dbReference type="Proteomes" id="UP000019260"/>
    </source>
</evidence>
<dbReference type="AlphaFoldDB" id="W6AK91"/>
<evidence type="ECO:0000313" key="1">
    <source>
        <dbReference type="EMBL" id="AHI57587.1"/>
    </source>
</evidence>
<evidence type="ECO:0008006" key="3">
    <source>
        <dbReference type="Google" id="ProtNLM"/>
    </source>
</evidence>
<reference evidence="1 2" key="1">
    <citation type="submission" date="2013-09" db="EMBL/GenBank/DDBJ databases">
        <title>Complete genome sequence of Spiroplasma mirum suckling mouse cataract agent.</title>
        <authorList>
            <person name="Landry C.A."/>
            <person name="Bastian F.O."/>
            <person name="Thune R.L."/>
        </authorList>
    </citation>
    <scope>NUCLEOTIDE SEQUENCE [LARGE SCALE GENOMIC DNA]</scope>
    <source>
        <strain evidence="1 2">SMCA</strain>
    </source>
</reference>
<dbReference type="STRING" id="838561.P344_01100"/>
<dbReference type="Proteomes" id="UP000019260">
    <property type="component" value="Chromosome"/>
</dbReference>
<organism evidence="1 2">
    <name type="scientific">Spiroplasma mirum ATCC 29335</name>
    <dbReference type="NCBI Taxonomy" id="838561"/>
    <lineage>
        <taxon>Bacteria</taxon>
        <taxon>Bacillati</taxon>
        <taxon>Mycoplasmatota</taxon>
        <taxon>Mollicutes</taxon>
        <taxon>Entomoplasmatales</taxon>
        <taxon>Spiroplasmataceae</taxon>
        <taxon>Spiroplasma</taxon>
    </lineage>
</organism>
<proteinExistence type="predicted"/>
<accession>W6AK91</accession>
<sequence length="89" mass="10370">MDIYSEDKSILLLALSVYKQLTYKLELQLWGVIKSSTAQFLAYNNLVDPQKYHIALGMVFGYFDETKPGTCYPRVRISQEEFAIIKQER</sequence>
<dbReference type="PATRIC" id="fig|838561.3.peg.206"/>
<name>W6AK91_9MOLU</name>
<keyword evidence="2" id="KW-1185">Reference proteome</keyword>
<dbReference type="RefSeq" id="WP_025317001.1">
    <property type="nucleotide sequence ID" value="NZ_CP002082.1"/>
</dbReference>
<gene>
    <name evidence="1" type="ORF">P344_01100</name>
</gene>
<dbReference type="HOGENOM" id="CLU_2453112_0_0_14"/>
<dbReference type="KEGG" id="smia:P344_01100"/>
<protein>
    <recommendedName>
        <fullName evidence="3">Nitroreductase domain-containing protein</fullName>
    </recommendedName>
</protein>